<dbReference type="Gene3D" id="3.40.50.1820">
    <property type="entry name" value="alpha/beta hydrolase"/>
    <property type="match status" value="1"/>
</dbReference>
<dbReference type="OrthoDB" id="436496at2759"/>
<reference evidence="1" key="2">
    <citation type="submission" date="2022-06" db="UniProtKB">
        <authorList>
            <consortium name="EnsemblMetazoa"/>
        </authorList>
    </citation>
    <scope>IDENTIFICATION</scope>
    <source>
        <strain evidence="1">PS312</strain>
    </source>
</reference>
<evidence type="ECO:0000313" key="1">
    <source>
        <dbReference type="EnsemblMetazoa" id="PPA27035.1"/>
    </source>
</evidence>
<dbReference type="EnsemblMetazoa" id="PPA27035.1">
    <property type="protein sequence ID" value="PPA27035.1"/>
    <property type="gene ID" value="WBGene00116589"/>
</dbReference>
<sequence>MLLSDKPEYNTKVRTMFELGPVGTAHWLRGVVRSLLWLDVTFEGVVRMYTTYLGAHEFGLHLPWLLTGVAHFFCPLANAELCRDAIFLAAGPPAKSFNWSRTPVYLANYFVSTSTWNMLHLGQNAVRNEVAHFDVSPHDNMRRYGSVIAPPYNYSNIDTDIYLFWSRNDWMTGPKEIERWLLPKMRPGVIKMLEWHSNPQDTALLRRTWTDDFEVLYSIGSNIYLNVFNGECGAAAKALFPAFARYEAEGLNYAEQSEFRIQALQLVQAMAKTLDKIEDATALELYLYQLGQRHIHYLPPRIDVKTWAIFKSGCTNPANKVSLKVGDAQGKQITFNYNVWTNQYSYAGQSVVGVLTPASSSANIQYVYEDDWKTAYINRPDRTREALKNITTLLTSLLTSVYTAEIALFNAGAYVSMRACSWTRFEEIVSGVRSLIYPTTGSLFVSPFRFSIRMGGPDPADPQAYR</sequence>
<dbReference type="CDD" id="cd01040">
    <property type="entry name" value="Mb-like"/>
    <property type="match status" value="1"/>
</dbReference>
<dbReference type="PANTHER" id="PTHR47768:SF1">
    <property type="entry name" value="GLOBIN FAMILY PROFILE DOMAIN-CONTAINING PROTEIN"/>
    <property type="match status" value="1"/>
</dbReference>
<protein>
    <submittedName>
        <fullName evidence="1">GLOBIN domain-containing protein</fullName>
    </submittedName>
</protein>
<dbReference type="GO" id="GO:0019825">
    <property type="term" value="F:oxygen binding"/>
    <property type="evidence" value="ECO:0007669"/>
    <property type="project" value="InterPro"/>
</dbReference>
<dbReference type="InterPro" id="IPR009050">
    <property type="entry name" value="Globin-like_sf"/>
</dbReference>
<name>A0A2A6CQ25_PRIPA</name>
<dbReference type="InterPro" id="IPR029058">
    <property type="entry name" value="AB_hydrolase_fold"/>
</dbReference>
<dbReference type="AlphaFoldDB" id="A0A2A6CQ25"/>
<dbReference type="InterPro" id="IPR012292">
    <property type="entry name" value="Globin/Proto"/>
</dbReference>
<dbReference type="InterPro" id="IPR053341">
    <property type="entry name" value="Oxidative_stress_globin-like"/>
</dbReference>
<dbReference type="SUPFAM" id="SSF49785">
    <property type="entry name" value="Galactose-binding domain-like"/>
    <property type="match status" value="1"/>
</dbReference>
<organism evidence="1 2">
    <name type="scientific">Pristionchus pacificus</name>
    <name type="common">Parasitic nematode worm</name>
    <dbReference type="NCBI Taxonomy" id="54126"/>
    <lineage>
        <taxon>Eukaryota</taxon>
        <taxon>Metazoa</taxon>
        <taxon>Ecdysozoa</taxon>
        <taxon>Nematoda</taxon>
        <taxon>Chromadorea</taxon>
        <taxon>Rhabditida</taxon>
        <taxon>Rhabditina</taxon>
        <taxon>Diplogasteromorpha</taxon>
        <taxon>Diplogasteroidea</taxon>
        <taxon>Neodiplogasteridae</taxon>
        <taxon>Pristionchus</taxon>
    </lineage>
</organism>
<gene>
    <name evidence="1" type="primary">WBGene00116589</name>
</gene>
<dbReference type="PANTHER" id="PTHR47768">
    <property type="entry name" value="GLOBIN RELATED-RELATED"/>
    <property type="match status" value="1"/>
</dbReference>
<dbReference type="InterPro" id="IPR008979">
    <property type="entry name" value="Galactose-bd-like_sf"/>
</dbReference>
<accession>A0A2A6CQ25</accession>
<dbReference type="InterPro" id="IPR044399">
    <property type="entry name" value="Mb-like_M"/>
</dbReference>
<reference evidence="2" key="1">
    <citation type="journal article" date="2008" name="Nat. Genet.">
        <title>The Pristionchus pacificus genome provides a unique perspective on nematode lifestyle and parasitism.</title>
        <authorList>
            <person name="Dieterich C."/>
            <person name="Clifton S.W."/>
            <person name="Schuster L.N."/>
            <person name="Chinwalla A."/>
            <person name="Delehaunty K."/>
            <person name="Dinkelacker I."/>
            <person name="Fulton L."/>
            <person name="Fulton R."/>
            <person name="Godfrey J."/>
            <person name="Minx P."/>
            <person name="Mitreva M."/>
            <person name="Roeseler W."/>
            <person name="Tian H."/>
            <person name="Witte H."/>
            <person name="Yang S.P."/>
            <person name="Wilson R.K."/>
            <person name="Sommer R.J."/>
        </authorList>
    </citation>
    <scope>NUCLEOTIDE SEQUENCE [LARGE SCALE GENOMIC DNA]</scope>
    <source>
        <strain evidence="2">PS312</strain>
    </source>
</reference>
<proteinExistence type="predicted"/>
<dbReference type="SUPFAM" id="SSF53474">
    <property type="entry name" value="alpha/beta-Hydrolases"/>
    <property type="match status" value="1"/>
</dbReference>
<keyword evidence="2" id="KW-1185">Reference proteome</keyword>
<dbReference type="SUPFAM" id="SSF46458">
    <property type="entry name" value="Globin-like"/>
    <property type="match status" value="1"/>
</dbReference>
<dbReference type="Proteomes" id="UP000005239">
    <property type="component" value="Unassembled WGS sequence"/>
</dbReference>
<evidence type="ECO:0000313" key="2">
    <source>
        <dbReference type="Proteomes" id="UP000005239"/>
    </source>
</evidence>
<accession>A0A8R1YN62</accession>
<dbReference type="Gene3D" id="1.10.490.10">
    <property type="entry name" value="Globins"/>
    <property type="match status" value="1"/>
</dbReference>
<dbReference type="GO" id="GO:0020037">
    <property type="term" value="F:heme binding"/>
    <property type="evidence" value="ECO:0007669"/>
    <property type="project" value="InterPro"/>
</dbReference>